<gene>
    <name evidence="2" type="ORF">C7383_108179</name>
</gene>
<dbReference type="Proteomes" id="UP000245412">
    <property type="component" value="Unassembled WGS sequence"/>
</dbReference>
<name>A0AB73T2L1_9FIRM</name>
<accession>A0AB73T2L1</accession>
<dbReference type="SUPFAM" id="SSF53850">
    <property type="entry name" value="Periplasmic binding protein-like II"/>
    <property type="match status" value="1"/>
</dbReference>
<dbReference type="InterPro" id="IPR050490">
    <property type="entry name" value="Bact_solute-bd_prot1"/>
</dbReference>
<evidence type="ECO:0000313" key="2">
    <source>
        <dbReference type="EMBL" id="PWJ74749.1"/>
    </source>
</evidence>
<dbReference type="AlphaFoldDB" id="A0AB73T2L1"/>
<keyword evidence="3" id="KW-1185">Reference proteome</keyword>
<dbReference type="PANTHER" id="PTHR43649:SF12">
    <property type="entry name" value="DIACETYLCHITOBIOSE BINDING PROTEIN DASA"/>
    <property type="match status" value="1"/>
</dbReference>
<dbReference type="RefSeq" id="WP_109627483.1">
    <property type="nucleotide sequence ID" value="NZ_JANKBI010000006.1"/>
</dbReference>
<dbReference type="InterPro" id="IPR006059">
    <property type="entry name" value="SBP"/>
</dbReference>
<feature type="chain" id="PRO_5044492995" evidence="1">
    <location>
        <begin position="35"/>
        <end position="537"/>
    </location>
</feature>
<sequence>MRKGRMKKGTSVVLTAAMALTALSGLGAPVKAEAADAGGSYTDYSEGFPETVTIQIPVYDRAFEGWNVTDNYYTKWIQQEFGDKYNVKVEYVAIGRTTEVQDYMQLIAAGNAPDIIFHYDMPQAVNYYSQGAMQALDLDEIAYYAPDYFASMGDTIQKYGQMDGENVFFFAERDAIYYNWVTLIRQDWLDAVNMEMPTNREELNNVLAAWKDAGLGQWSEQLIQKSFTYEYPFFDEGITDEEYALYLDLNVAPLTWKPTEDFLRAWNKEYNEGLIDPEFYLNVEEPDAKADFVSGKSGVFSFYINNSTDVITSLLANDPDAKVSVMNPAAKSPTGKSYYYEYPPYGMIMGINNTTTDEERAAVWMFLNWMAQPENLFCLQNGVEGENYTLDESGIAVPVADFAGESKLSQNNNKDYWCLVAEVATYGDEEKNYQANLRTLAPAGYEDLIQQSYDYDQANREYGVVTPIFTKTVESSTEYASDLNAMWQEFYVDLVTCSTDEFDQKYADYCQEYLDGGYQAILDEKQALLDEGSYIAE</sequence>
<evidence type="ECO:0000256" key="1">
    <source>
        <dbReference type="SAM" id="SignalP"/>
    </source>
</evidence>
<dbReference type="EMBL" id="QGGY01000008">
    <property type="protein sequence ID" value="PWJ74749.1"/>
    <property type="molecule type" value="Genomic_DNA"/>
</dbReference>
<protein>
    <submittedName>
        <fullName evidence="2">Carbohydrate ABC transporter substrate-binding protein (CUT1 family)</fullName>
    </submittedName>
</protein>
<dbReference type="PANTHER" id="PTHR43649">
    <property type="entry name" value="ARABINOSE-BINDING PROTEIN-RELATED"/>
    <property type="match status" value="1"/>
</dbReference>
<feature type="signal peptide" evidence="1">
    <location>
        <begin position="1"/>
        <end position="34"/>
    </location>
</feature>
<dbReference type="Pfam" id="PF13416">
    <property type="entry name" value="SBP_bac_8"/>
    <property type="match status" value="1"/>
</dbReference>
<evidence type="ECO:0000313" key="3">
    <source>
        <dbReference type="Proteomes" id="UP000245412"/>
    </source>
</evidence>
<proteinExistence type="predicted"/>
<dbReference type="Gene3D" id="3.40.190.10">
    <property type="entry name" value="Periplasmic binding protein-like II"/>
    <property type="match status" value="2"/>
</dbReference>
<keyword evidence="1" id="KW-0732">Signal</keyword>
<reference evidence="2 3" key="1">
    <citation type="submission" date="2018-05" db="EMBL/GenBank/DDBJ databases">
        <authorList>
            <person name="Goeker M."/>
            <person name="Huntemann M."/>
            <person name="Clum A."/>
            <person name="Pillay M."/>
            <person name="Palaniappan K."/>
            <person name="Varghese N."/>
            <person name="Mikhailova N."/>
            <person name="Stamatis D."/>
            <person name="Reddy T."/>
            <person name="Daum C."/>
            <person name="Shapiro N."/>
            <person name="Ivanova N."/>
            <person name="Kyrpides N."/>
            <person name="Woyke T."/>
        </authorList>
    </citation>
    <scope>NUCLEOTIDE SEQUENCE [LARGE SCALE GENOMIC DNA]</scope>
    <source>
        <strain evidence="2 3">DSM 26524</strain>
    </source>
</reference>
<organism evidence="2 3">
    <name type="scientific">Murimonas intestini</name>
    <dbReference type="NCBI Taxonomy" id="1337051"/>
    <lineage>
        <taxon>Bacteria</taxon>
        <taxon>Bacillati</taxon>
        <taxon>Bacillota</taxon>
        <taxon>Clostridia</taxon>
        <taxon>Lachnospirales</taxon>
        <taxon>Lachnospiraceae</taxon>
        <taxon>Murimonas</taxon>
    </lineage>
</organism>
<comment type="caution">
    <text evidence="2">The sequence shown here is derived from an EMBL/GenBank/DDBJ whole genome shotgun (WGS) entry which is preliminary data.</text>
</comment>